<comment type="caution">
    <text evidence="4">The sequence shown here is derived from an EMBL/GenBank/DDBJ whole genome shotgun (WGS) entry which is preliminary data.</text>
</comment>
<evidence type="ECO:0000259" key="3">
    <source>
        <dbReference type="Pfam" id="PF13439"/>
    </source>
</evidence>
<dbReference type="RefSeq" id="WP_216470786.1">
    <property type="nucleotide sequence ID" value="NZ_JAHLQI010000006.1"/>
</dbReference>
<dbReference type="InterPro" id="IPR007345">
    <property type="entry name" value="Polysacch_pyruvyl_Trfase"/>
</dbReference>
<keyword evidence="5" id="KW-1185">Reference proteome</keyword>
<gene>
    <name evidence="4" type="primary">csaB</name>
    <name evidence="4" type="ORF">KQI75_10650</name>
</gene>
<dbReference type="Proteomes" id="UP000783588">
    <property type="component" value="Unassembled WGS sequence"/>
</dbReference>
<evidence type="ECO:0000313" key="4">
    <source>
        <dbReference type="EMBL" id="MBU5491071.1"/>
    </source>
</evidence>
<dbReference type="InterPro" id="IPR019896">
    <property type="entry name" value="Polysacch_pyruvyl_Trfase_CsaB"/>
</dbReference>
<dbReference type="PANTHER" id="PTHR36836:SF1">
    <property type="entry name" value="COLANIC ACID BIOSYNTHESIS PROTEIN WCAK"/>
    <property type="match status" value="1"/>
</dbReference>
<name>A0ABS6ETQ4_9FIRM</name>
<accession>A0ABS6ETQ4</accession>
<protein>
    <submittedName>
        <fullName evidence="4">Polysaccharide pyruvyl transferase CsaB</fullName>
    </submittedName>
</protein>
<dbReference type="GO" id="GO:0016740">
    <property type="term" value="F:transferase activity"/>
    <property type="evidence" value="ECO:0007669"/>
    <property type="project" value="UniProtKB-KW"/>
</dbReference>
<dbReference type="Pfam" id="PF00534">
    <property type="entry name" value="Glycos_transf_1"/>
    <property type="match status" value="1"/>
</dbReference>
<feature type="domain" description="Glycosyltransferase subfamily 4-like N-terminal" evidence="3">
    <location>
        <begin position="404"/>
        <end position="572"/>
    </location>
</feature>
<feature type="domain" description="Polysaccharide pyruvyl transferase" evidence="2">
    <location>
        <begin position="23"/>
        <end position="305"/>
    </location>
</feature>
<reference evidence="4 5" key="1">
    <citation type="submission" date="2021-06" db="EMBL/GenBank/DDBJ databases">
        <authorList>
            <person name="Sun Q."/>
            <person name="Li D."/>
        </authorList>
    </citation>
    <scope>NUCLEOTIDE SEQUENCE [LARGE SCALE GENOMIC DNA]</scope>
    <source>
        <strain evidence="4 5">MSJd-7</strain>
    </source>
</reference>
<keyword evidence="4" id="KW-0808">Transferase</keyword>
<dbReference type="InterPro" id="IPR028098">
    <property type="entry name" value="Glyco_trans_4-like_N"/>
</dbReference>
<dbReference type="NCBIfam" id="TIGR03609">
    <property type="entry name" value="S_layer_CsaB"/>
    <property type="match status" value="1"/>
</dbReference>
<feature type="domain" description="Glycosyl transferase family 1" evidence="1">
    <location>
        <begin position="587"/>
        <end position="692"/>
    </location>
</feature>
<dbReference type="PANTHER" id="PTHR36836">
    <property type="entry name" value="COLANIC ACID BIOSYNTHESIS PROTEIN WCAK"/>
    <property type="match status" value="1"/>
</dbReference>
<proteinExistence type="predicted"/>
<evidence type="ECO:0000259" key="1">
    <source>
        <dbReference type="Pfam" id="PF00534"/>
    </source>
</evidence>
<evidence type="ECO:0000313" key="5">
    <source>
        <dbReference type="Proteomes" id="UP000783588"/>
    </source>
</evidence>
<organism evidence="4 5">
    <name type="scientific">Butyricicoccus intestinisimiae</name>
    <dbReference type="NCBI Taxonomy" id="2841509"/>
    <lineage>
        <taxon>Bacteria</taxon>
        <taxon>Bacillati</taxon>
        <taxon>Bacillota</taxon>
        <taxon>Clostridia</taxon>
        <taxon>Eubacteriales</taxon>
        <taxon>Butyricicoccaceae</taxon>
        <taxon>Butyricicoccus</taxon>
    </lineage>
</organism>
<dbReference type="InterPro" id="IPR001296">
    <property type="entry name" value="Glyco_trans_1"/>
</dbReference>
<dbReference type="Pfam" id="PF04230">
    <property type="entry name" value="PS_pyruv_trans"/>
    <property type="match status" value="1"/>
</dbReference>
<dbReference type="Pfam" id="PF13439">
    <property type="entry name" value="Glyco_transf_4"/>
    <property type="match status" value="1"/>
</dbReference>
<dbReference type="CDD" id="cd03811">
    <property type="entry name" value="GT4_GT28_WabH-like"/>
    <property type="match status" value="1"/>
</dbReference>
<sequence>MKHTHKKEERRGAVICGAYGRGNAGDDAILRAIMQEMRQLDETMPMRVISRNPTETSRRFGVSACHTFHFKEIWQAVGKAELFVSGGGSLIQNATSSRSLYYYLMTLLMAKLRGCKVMMYGSGIGPVYGKFHRWAAGKIIDRCVDVATLRDEDSRRELGYMGVRKPKMLCTADPTISIHQLDREQGNKLLEYLGIPADGEYLGLGLRQWKGFDEAVENIAEALEYAYKAYGLIPVFVPIEYPNDCQAAKKVIDKLNCPYYLISEQLEISETVSVLAHMKAMIGMRLHSLIFAVENGVPSVGVSYDMKVDGFLKSIGCADALLHIESVTARQLQKQIDRCMQAQERSKWQQAAQVLTNEESKNLYEARKLLHGACTHQSNQASGGQKTMRQQKKRIAIFQSDLHVGGIQKSLVNLMSLEAMDKYDVDVYLFDRDVFFDLSDIRPHIQIHYLKAFPYYFRIVPFGAIMKLMPRFKFATTEPYDVAIDFSNYQQDCAFGALTVPAKKRVMWIHNDMEIKYREEKKYRILWTFFHSKFHRFSEFVAVSDGIIQPFKNKTGLKNAKVTAIPNLIDTHEIFEKCDKPIDFDVDPNKFNIASMGHLYHQKGYDIMLDQLKEVCEKRKDLAVYIFGDGPDHQALVEQAKRNGLEHVVHFMGYQSNPYPYLNKMDAFYLESRYEGQGMVLWEAKALGLPLIFPKRLEKYNISLKGTEDIQDALLHMQRTQKTKDDLHEYNDEICRRLIHLIESD</sequence>
<evidence type="ECO:0000259" key="2">
    <source>
        <dbReference type="Pfam" id="PF04230"/>
    </source>
</evidence>
<dbReference type="EMBL" id="JAHLQI010000006">
    <property type="protein sequence ID" value="MBU5491071.1"/>
    <property type="molecule type" value="Genomic_DNA"/>
</dbReference>